<gene>
    <name evidence="1" type="ORF">Csa_3G379760</name>
</gene>
<evidence type="ECO:0000313" key="1">
    <source>
        <dbReference type="EMBL" id="KGN57899.1"/>
    </source>
</evidence>
<proteinExistence type="predicted"/>
<reference evidence="1 2" key="2">
    <citation type="journal article" date="2009" name="PLoS ONE">
        <title>An integrated genetic and cytogenetic map of the cucumber genome.</title>
        <authorList>
            <person name="Ren Y."/>
            <person name="Zhang Z."/>
            <person name="Liu J."/>
            <person name="Staub J.E."/>
            <person name="Han Y."/>
            <person name="Cheng Z."/>
            <person name="Li X."/>
            <person name="Lu J."/>
            <person name="Miao H."/>
            <person name="Kang H."/>
            <person name="Xie B."/>
            <person name="Gu X."/>
            <person name="Wang X."/>
            <person name="Du Y."/>
            <person name="Jin W."/>
            <person name="Huang S."/>
        </authorList>
    </citation>
    <scope>NUCLEOTIDE SEQUENCE [LARGE SCALE GENOMIC DNA]</scope>
    <source>
        <strain evidence="2">cv. 9930</strain>
    </source>
</reference>
<dbReference type="AlphaFoldDB" id="A0A0A0LAA2"/>
<reference evidence="1 2" key="4">
    <citation type="journal article" date="2011" name="BMC Genomics">
        <title>RNA-Seq improves annotation of protein-coding genes in the cucumber genome.</title>
        <authorList>
            <person name="Li Z."/>
            <person name="Zhang Z."/>
            <person name="Yan P."/>
            <person name="Huang S."/>
            <person name="Fei Z."/>
            <person name="Lin K."/>
        </authorList>
    </citation>
    <scope>NUCLEOTIDE SEQUENCE [LARGE SCALE GENOMIC DNA]</scope>
    <source>
        <strain evidence="2">cv. 9930</strain>
    </source>
</reference>
<dbReference type="EMBL" id="CM002924">
    <property type="protein sequence ID" value="KGN57899.1"/>
    <property type="molecule type" value="Genomic_DNA"/>
</dbReference>
<name>A0A0A0LAA2_CUCSA</name>
<sequence>MGKEETENGYCLVHIWPEMEGKWRRERQLHSVGGLYPLPNASEDALIRL</sequence>
<dbReference type="Gramene" id="KGN57899">
    <property type="protein sequence ID" value="KGN57899"/>
    <property type="gene ID" value="Csa_3G379760"/>
</dbReference>
<dbReference type="Proteomes" id="UP000029981">
    <property type="component" value="Chromosome 3"/>
</dbReference>
<reference evidence="1 2" key="1">
    <citation type="journal article" date="2009" name="Nat. Genet.">
        <title>The genome of the cucumber, Cucumis sativus L.</title>
        <authorList>
            <person name="Huang S."/>
            <person name="Li R."/>
            <person name="Zhang Z."/>
            <person name="Li L."/>
            <person name="Gu X."/>
            <person name="Fan W."/>
            <person name="Lucas W.J."/>
            <person name="Wang X."/>
            <person name="Xie B."/>
            <person name="Ni P."/>
            <person name="Ren Y."/>
            <person name="Zhu H."/>
            <person name="Li J."/>
            <person name="Lin K."/>
            <person name="Jin W."/>
            <person name="Fei Z."/>
            <person name="Li G."/>
            <person name="Staub J."/>
            <person name="Kilian A."/>
            <person name="van der Vossen E.A."/>
            <person name="Wu Y."/>
            <person name="Guo J."/>
            <person name="He J."/>
            <person name="Jia Z."/>
            <person name="Ren Y."/>
            <person name="Tian G."/>
            <person name="Lu Y."/>
            <person name="Ruan J."/>
            <person name="Qian W."/>
            <person name="Wang M."/>
            <person name="Huang Q."/>
            <person name="Li B."/>
            <person name="Xuan Z."/>
            <person name="Cao J."/>
            <person name="Asan"/>
            <person name="Wu Z."/>
            <person name="Zhang J."/>
            <person name="Cai Q."/>
            <person name="Bai Y."/>
            <person name="Zhao B."/>
            <person name="Han Y."/>
            <person name="Li Y."/>
            <person name="Li X."/>
            <person name="Wang S."/>
            <person name="Shi Q."/>
            <person name="Liu S."/>
            <person name="Cho W.K."/>
            <person name="Kim J.Y."/>
            <person name="Xu Y."/>
            <person name="Heller-Uszynska K."/>
            <person name="Miao H."/>
            <person name="Cheng Z."/>
            <person name="Zhang S."/>
            <person name="Wu J."/>
            <person name="Yang Y."/>
            <person name="Kang H."/>
            <person name="Li M."/>
            <person name="Liang H."/>
            <person name="Ren X."/>
            <person name="Shi Z."/>
            <person name="Wen M."/>
            <person name="Jian M."/>
            <person name="Yang H."/>
            <person name="Zhang G."/>
            <person name="Yang Z."/>
            <person name="Chen R."/>
            <person name="Liu S."/>
            <person name="Li J."/>
            <person name="Ma L."/>
            <person name="Liu H."/>
            <person name="Zhou Y."/>
            <person name="Zhao J."/>
            <person name="Fang X."/>
            <person name="Li G."/>
            <person name="Fang L."/>
            <person name="Li Y."/>
            <person name="Liu D."/>
            <person name="Zheng H."/>
            <person name="Zhang Y."/>
            <person name="Qin N."/>
            <person name="Li Z."/>
            <person name="Yang G."/>
            <person name="Yang S."/>
            <person name="Bolund L."/>
            <person name="Kristiansen K."/>
            <person name="Zheng H."/>
            <person name="Li S."/>
            <person name="Zhang X."/>
            <person name="Yang H."/>
            <person name="Wang J."/>
            <person name="Sun R."/>
            <person name="Zhang B."/>
            <person name="Jiang S."/>
            <person name="Wang J."/>
            <person name="Du Y."/>
            <person name="Li S."/>
        </authorList>
    </citation>
    <scope>NUCLEOTIDE SEQUENCE [LARGE SCALE GENOMIC DNA]</scope>
    <source>
        <strain evidence="2">cv. 9930</strain>
    </source>
</reference>
<accession>A0A0A0LAA2</accession>
<protein>
    <submittedName>
        <fullName evidence="1">Uncharacterized protein</fullName>
    </submittedName>
</protein>
<evidence type="ECO:0000313" key="2">
    <source>
        <dbReference type="Proteomes" id="UP000029981"/>
    </source>
</evidence>
<reference evidence="1 2" key="3">
    <citation type="journal article" date="2010" name="BMC Genomics">
        <title>Transcriptome sequencing and comparative analysis of cucumber flowers with different sex types.</title>
        <authorList>
            <person name="Guo S."/>
            <person name="Zheng Y."/>
            <person name="Joung J.G."/>
            <person name="Liu S."/>
            <person name="Zhang Z."/>
            <person name="Crasta O.R."/>
            <person name="Sobral B.W."/>
            <person name="Xu Y."/>
            <person name="Huang S."/>
            <person name="Fei Z."/>
        </authorList>
    </citation>
    <scope>NUCLEOTIDE SEQUENCE [LARGE SCALE GENOMIC DNA]</scope>
    <source>
        <strain evidence="2">cv. 9930</strain>
    </source>
</reference>
<organism evidence="1 2">
    <name type="scientific">Cucumis sativus</name>
    <name type="common">Cucumber</name>
    <dbReference type="NCBI Taxonomy" id="3659"/>
    <lineage>
        <taxon>Eukaryota</taxon>
        <taxon>Viridiplantae</taxon>
        <taxon>Streptophyta</taxon>
        <taxon>Embryophyta</taxon>
        <taxon>Tracheophyta</taxon>
        <taxon>Spermatophyta</taxon>
        <taxon>Magnoliopsida</taxon>
        <taxon>eudicotyledons</taxon>
        <taxon>Gunneridae</taxon>
        <taxon>Pentapetalae</taxon>
        <taxon>rosids</taxon>
        <taxon>fabids</taxon>
        <taxon>Cucurbitales</taxon>
        <taxon>Cucurbitaceae</taxon>
        <taxon>Benincaseae</taxon>
        <taxon>Cucumis</taxon>
    </lineage>
</organism>
<keyword evidence="2" id="KW-1185">Reference proteome</keyword>